<dbReference type="GO" id="GO:0032809">
    <property type="term" value="C:neuronal cell body membrane"/>
    <property type="evidence" value="ECO:0007669"/>
    <property type="project" value="TreeGrafter"/>
</dbReference>
<dbReference type="Gene3D" id="1.10.287.70">
    <property type="match status" value="1"/>
</dbReference>
<reference evidence="10 11" key="1">
    <citation type="submission" date="2021-04" db="EMBL/GenBank/DDBJ databases">
        <authorList>
            <person name="De Guttry C."/>
            <person name="Zahm M."/>
            <person name="Klopp C."/>
            <person name="Cabau C."/>
            <person name="Louis A."/>
            <person name="Berthelot C."/>
            <person name="Parey E."/>
            <person name="Roest Crollius H."/>
            <person name="Montfort J."/>
            <person name="Robinson-Rechavi M."/>
            <person name="Bucao C."/>
            <person name="Bouchez O."/>
            <person name="Gislard M."/>
            <person name="Lluch J."/>
            <person name="Milhes M."/>
            <person name="Lampietro C."/>
            <person name="Lopez Roques C."/>
            <person name="Donnadieu C."/>
            <person name="Braasch I."/>
            <person name="Desvignes T."/>
            <person name="Postlethwait J."/>
            <person name="Bobe J."/>
            <person name="Wedekind C."/>
            <person name="Guiguen Y."/>
        </authorList>
    </citation>
    <scope>NUCLEOTIDE SEQUENCE [LARGE SCALE GENOMIC DNA]</scope>
    <source>
        <strain evidence="10">Cs_M1</strain>
        <tissue evidence="10">Blood</tissue>
    </source>
</reference>
<dbReference type="GO" id="GO:0005251">
    <property type="term" value="F:delayed rectifier potassium channel activity"/>
    <property type="evidence" value="ECO:0007669"/>
    <property type="project" value="TreeGrafter"/>
</dbReference>
<evidence type="ECO:0000256" key="9">
    <source>
        <dbReference type="SAM" id="Phobius"/>
    </source>
</evidence>
<dbReference type="SUPFAM" id="SSF81324">
    <property type="entry name" value="Voltage-gated potassium channels"/>
    <property type="match status" value="1"/>
</dbReference>
<feature type="region of interest" description="Disordered" evidence="8">
    <location>
        <begin position="75"/>
        <end position="98"/>
    </location>
</feature>
<dbReference type="GO" id="GO:0001508">
    <property type="term" value="P:action potential"/>
    <property type="evidence" value="ECO:0007669"/>
    <property type="project" value="TreeGrafter"/>
</dbReference>
<dbReference type="GO" id="GO:0042734">
    <property type="term" value="C:presynaptic membrane"/>
    <property type="evidence" value="ECO:0007669"/>
    <property type="project" value="TreeGrafter"/>
</dbReference>
<dbReference type="PANTHER" id="PTHR11537">
    <property type="entry name" value="VOLTAGE-GATED POTASSIUM CHANNEL"/>
    <property type="match status" value="1"/>
</dbReference>
<evidence type="ECO:0000256" key="2">
    <source>
        <dbReference type="ARBA" id="ARBA00022448"/>
    </source>
</evidence>
<comment type="subcellular location">
    <subcellularLocation>
        <location evidence="1">Membrane</location>
        <topology evidence="1">Multi-pass membrane protein</topology>
    </subcellularLocation>
</comment>
<evidence type="ECO:0000256" key="1">
    <source>
        <dbReference type="ARBA" id="ARBA00004141"/>
    </source>
</evidence>
<feature type="transmembrane region" description="Helical" evidence="9">
    <location>
        <begin position="15"/>
        <end position="35"/>
    </location>
</feature>
<dbReference type="GO" id="GO:0045211">
    <property type="term" value="C:postsynaptic membrane"/>
    <property type="evidence" value="ECO:0007669"/>
    <property type="project" value="TreeGrafter"/>
</dbReference>
<evidence type="ECO:0000256" key="5">
    <source>
        <dbReference type="ARBA" id="ARBA00023065"/>
    </source>
</evidence>
<evidence type="ECO:0000256" key="4">
    <source>
        <dbReference type="ARBA" id="ARBA00022989"/>
    </source>
</evidence>
<dbReference type="InterPro" id="IPR028325">
    <property type="entry name" value="VG_K_chnl"/>
</dbReference>
<keyword evidence="11" id="KW-1185">Reference proteome</keyword>
<dbReference type="AlphaFoldDB" id="A0AAN8M796"/>
<comment type="caution">
    <text evidence="10">The sequence shown here is derived from an EMBL/GenBank/DDBJ whole genome shotgun (WGS) entry which is preliminary data.</text>
</comment>
<keyword evidence="7" id="KW-0407">Ion channel</keyword>
<organism evidence="10 11">
    <name type="scientific">Coregonus suidteri</name>
    <dbReference type="NCBI Taxonomy" id="861788"/>
    <lineage>
        <taxon>Eukaryota</taxon>
        <taxon>Metazoa</taxon>
        <taxon>Chordata</taxon>
        <taxon>Craniata</taxon>
        <taxon>Vertebrata</taxon>
        <taxon>Euteleostomi</taxon>
        <taxon>Actinopterygii</taxon>
        <taxon>Neopterygii</taxon>
        <taxon>Teleostei</taxon>
        <taxon>Protacanthopterygii</taxon>
        <taxon>Salmoniformes</taxon>
        <taxon>Salmonidae</taxon>
        <taxon>Coregoninae</taxon>
        <taxon>Coregonus</taxon>
    </lineage>
</organism>
<evidence type="ECO:0000313" key="10">
    <source>
        <dbReference type="EMBL" id="KAK6319196.1"/>
    </source>
</evidence>
<dbReference type="Proteomes" id="UP001356427">
    <property type="component" value="Unassembled WGS sequence"/>
</dbReference>
<evidence type="ECO:0000256" key="6">
    <source>
        <dbReference type="ARBA" id="ARBA00023136"/>
    </source>
</evidence>
<keyword evidence="5" id="KW-0406">Ion transport</keyword>
<dbReference type="GO" id="GO:0043679">
    <property type="term" value="C:axon terminus"/>
    <property type="evidence" value="ECO:0007669"/>
    <property type="project" value="TreeGrafter"/>
</dbReference>
<evidence type="ECO:0008006" key="12">
    <source>
        <dbReference type="Google" id="ProtNLM"/>
    </source>
</evidence>
<dbReference type="PANTHER" id="PTHR11537:SF235">
    <property type="entry name" value="POTASSIUM VOLTAGE-GATED CHANNEL SUBFAMILY C MEMBER 1-LIKE"/>
    <property type="match status" value="1"/>
</dbReference>
<dbReference type="EMBL" id="JAGTTL010000008">
    <property type="protein sequence ID" value="KAK6319196.1"/>
    <property type="molecule type" value="Genomic_DNA"/>
</dbReference>
<dbReference type="GO" id="GO:0032590">
    <property type="term" value="C:dendrite membrane"/>
    <property type="evidence" value="ECO:0007669"/>
    <property type="project" value="TreeGrafter"/>
</dbReference>
<evidence type="ECO:0000256" key="8">
    <source>
        <dbReference type="SAM" id="MobiDB-lite"/>
    </source>
</evidence>
<keyword evidence="2" id="KW-0813">Transport</keyword>
<name>A0AAN8M796_9TELE</name>
<sequence>MTTLGYGDMYPETGLGMVVGCLCALACILTIAMPVPKKKKRQHLPCLEHSASLLQEGSSQNNGCYKENKERSCSESNAPLIESQPKSGYETLEVKTES</sequence>
<keyword evidence="3 9" id="KW-0812">Transmembrane</keyword>
<dbReference type="GO" id="GO:0008076">
    <property type="term" value="C:voltage-gated potassium channel complex"/>
    <property type="evidence" value="ECO:0007669"/>
    <property type="project" value="InterPro"/>
</dbReference>
<proteinExistence type="predicted"/>
<accession>A0AAN8M796</accession>
<protein>
    <recommendedName>
        <fullName evidence="12">Potassium channel domain-containing protein</fullName>
    </recommendedName>
</protein>
<evidence type="ECO:0000313" key="11">
    <source>
        <dbReference type="Proteomes" id="UP001356427"/>
    </source>
</evidence>
<gene>
    <name evidence="10" type="ORF">J4Q44_G00104070</name>
</gene>
<evidence type="ECO:0000256" key="3">
    <source>
        <dbReference type="ARBA" id="ARBA00022692"/>
    </source>
</evidence>
<keyword evidence="6 9" id="KW-0472">Membrane</keyword>
<keyword evidence="4 9" id="KW-1133">Transmembrane helix</keyword>
<evidence type="ECO:0000256" key="7">
    <source>
        <dbReference type="ARBA" id="ARBA00023303"/>
    </source>
</evidence>